<dbReference type="Pfam" id="PF00392">
    <property type="entry name" value="GntR"/>
    <property type="match status" value="1"/>
</dbReference>
<dbReference type="SMART" id="SM00895">
    <property type="entry name" value="FCD"/>
    <property type="match status" value="1"/>
</dbReference>
<dbReference type="Gene3D" id="1.10.10.10">
    <property type="entry name" value="Winged helix-like DNA-binding domain superfamily/Winged helix DNA-binding domain"/>
    <property type="match status" value="1"/>
</dbReference>
<dbReference type="SUPFAM" id="SSF46785">
    <property type="entry name" value="Winged helix' DNA-binding domain"/>
    <property type="match status" value="1"/>
</dbReference>
<feature type="domain" description="GntR C-terminal" evidence="4">
    <location>
        <begin position="42"/>
        <end position="166"/>
    </location>
</feature>
<keyword evidence="2" id="KW-0238">DNA-binding</keyword>
<dbReference type="InterPro" id="IPR036388">
    <property type="entry name" value="WH-like_DNA-bd_sf"/>
</dbReference>
<comment type="caution">
    <text evidence="5">The sequence shown here is derived from an EMBL/GenBank/DDBJ whole genome shotgun (WGS) entry which is preliminary data.</text>
</comment>
<dbReference type="GO" id="GO:0003677">
    <property type="term" value="F:DNA binding"/>
    <property type="evidence" value="ECO:0007669"/>
    <property type="project" value="UniProtKB-KW"/>
</dbReference>
<keyword evidence="1" id="KW-0805">Transcription regulation</keyword>
<organism evidence="5 6">
    <name type="scientific">Cupriavidus basilensis OR16</name>
    <dbReference type="NCBI Taxonomy" id="1127483"/>
    <lineage>
        <taxon>Bacteria</taxon>
        <taxon>Pseudomonadati</taxon>
        <taxon>Pseudomonadota</taxon>
        <taxon>Betaproteobacteria</taxon>
        <taxon>Burkholderiales</taxon>
        <taxon>Burkholderiaceae</taxon>
        <taxon>Cupriavidus</taxon>
    </lineage>
</organism>
<dbReference type="SUPFAM" id="SSF48008">
    <property type="entry name" value="GntR ligand-binding domain-like"/>
    <property type="match status" value="1"/>
</dbReference>
<evidence type="ECO:0000256" key="1">
    <source>
        <dbReference type="ARBA" id="ARBA00023015"/>
    </source>
</evidence>
<proteinExistence type="predicted"/>
<dbReference type="Gene3D" id="1.20.120.530">
    <property type="entry name" value="GntR ligand-binding domain-like"/>
    <property type="match status" value="1"/>
</dbReference>
<name>H1S324_9BURK</name>
<dbReference type="EMBL" id="AHJE01000023">
    <property type="protein sequence ID" value="EHP43032.1"/>
    <property type="molecule type" value="Genomic_DNA"/>
</dbReference>
<accession>H1S324</accession>
<gene>
    <name evidence="5" type="ORF">OR16_10693</name>
</gene>
<protein>
    <submittedName>
        <fullName evidence="5">GntR family transcriptional regulator</fullName>
    </submittedName>
</protein>
<sequence>MTGIGRTPIREAIQRLAREHLVVVLPQRGLLVPQIDVAKQLKLLETRREVERLICRSAARRATPEERAQFKRLAEEFARASKNGNDVAFIRADREFNELSLVAARNEFAEGAMRLMHGLARRFWYFHYKQAADLPQMAKLHAAVAAAIAKADVEGAGKALDALLDNIEDFTRATVLGDLR</sequence>
<evidence type="ECO:0000256" key="2">
    <source>
        <dbReference type="ARBA" id="ARBA00023125"/>
    </source>
</evidence>
<dbReference type="GO" id="GO:0003700">
    <property type="term" value="F:DNA-binding transcription factor activity"/>
    <property type="evidence" value="ECO:0007669"/>
    <property type="project" value="InterPro"/>
</dbReference>
<dbReference type="Pfam" id="PF07729">
    <property type="entry name" value="FCD"/>
    <property type="match status" value="1"/>
</dbReference>
<dbReference type="PANTHER" id="PTHR43537:SF45">
    <property type="entry name" value="GNTR FAMILY REGULATORY PROTEIN"/>
    <property type="match status" value="1"/>
</dbReference>
<evidence type="ECO:0000259" key="4">
    <source>
        <dbReference type="SMART" id="SM00895"/>
    </source>
</evidence>
<dbReference type="InterPro" id="IPR036390">
    <property type="entry name" value="WH_DNA-bd_sf"/>
</dbReference>
<keyword evidence="3" id="KW-0804">Transcription</keyword>
<dbReference type="AlphaFoldDB" id="H1S324"/>
<dbReference type="PANTHER" id="PTHR43537">
    <property type="entry name" value="TRANSCRIPTIONAL REGULATOR, GNTR FAMILY"/>
    <property type="match status" value="1"/>
</dbReference>
<evidence type="ECO:0000256" key="3">
    <source>
        <dbReference type="ARBA" id="ARBA00023163"/>
    </source>
</evidence>
<reference evidence="5 6" key="1">
    <citation type="journal article" date="2012" name="J. Bacteriol.">
        <title>De Novo Genome Project of Cupriavidus basilensis OR16.</title>
        <authorList>
            <person name="Cserhati M."/>
            <person name="Kriszt B."/>
            <person name="Szoboszlay S."/>
            <person name="Toth A."/>
            <person name="Szabo I."/>
            <person name="Tancsics A."/>
            <person name="Nagy I."/>
            <person name="Horvath B."/>
            <person name="Nagy I."/>
            <person name="Kukolya J."/>
        </authorList>
    </citation>
    <scope>NUCLEOTIDE SEQUENCE [LARGE SCALE GENOMIC DNA]</scope>
    <source>
        <strain evidence="5 6">OR16</strain>
    </source>
</reference>
<dbReference type="Proteomes" id="UP000005808">
    <property type="component" value="Unassembled WGS sequence"/>
</dbReference>
<evidence type="ECO:0000313" key="6">
    <source>
        <dbReference type="Proteomes" id="UP000005808"/>
    </source>
</evidence>
<dbReference type="InterPro" id="IPR008920">
    <property type="entry name" value="TF_FadR/GntR_C"/>
</dbReference>
<dbReference type="InterPro" id="IPR000524">
    <property type="entry name" value="Tscrpt_reg_HTH_GntR"/>
</dbReference>
<dbReference type="PATRIC" id="fig|1127483.3.peg.2139"/>
<evidence type="ECO:0000313" key="5">
    <source>
        <dbReference type="EMBL" id="EHP43032.1"/>
    </source>
</evidence>
<dbReference type="InterPro" id="IPR011711">
    <property type="entry name" value="GntR_C"/>
</dbReference>